<gene>
    <name evidence="2" type="ORF">NDU88_006300</name>
</gene>
<keyword evidence="3" id="KW-1185">Reference proteome</keyword>
<evidence type="ECO:0000313" key="2">
    <source>
        <dbReference type="EMBL" id="KAJ1174479.1"/>
    </source>
</evidence>
<evidence type="ECO:0000256" key="1">
    <source>
        <dbReference type="SAM" id="MobiDB-lite"/>
    </source>
</evidence>
<organism evidence="2 3">
    <name type="scientific">Pleurodeles waltl</name>
    <name type="common">Iberian ribbed newt</name>
    <dbReference type="NCBI Taxonomy" id="8319"/>
    <lineage>
        <taxon>Eukaryota</taxon>
        <taxon>Metazoa</taxon>
        <taxon>Chordata</taxon>
        <taxon>Craniata</taxon>
        <taxon>Vertebrata</taxon>
        <taxon>Euteleostomi</taxon>
        <taxon>Amphibia</taxon>
        <taxon>Batrachia</taxon>
        <taxon>Caudata</taxon>
        <taxon>Salamandroidea</taxon>
        <taxon>Salamandridae</taxon>
        <taxon>Pleurodelinae</taxon>
        <taxon>Pleurodeles</taxon>
    </lineage>
</organism>
<evidence type="ECO:0000313" key="3">
    <source>
        <dbReference type="Proteomes" id="UP001066276"/>
    </source>
</evidence>
<dbReference type="EMBL" id="JANPWB010000007">
    <property type="protein sequence ID" value="KAJ1174479.1"/>
    <property type="molecule type" value="Genomic_DNA"/>
</dbReference>
<dbReference type="Proteomes" id="UP001066276">
    <property type="component" value="Chromosome 4_1"/>
</dbReference>
<proteinExistence type="predicted"/>
<feature type="compositionally biased region" description="Basic and acidic residues" evidence="1">
    <location>
        <begin position="14"/>
        <end position="23"/>
    </location>
</feature>
<name>A0AAV7TDS0_PLEWA</name>
<sequence>MCRRIYGDSAAEGPAKHHLEMPPKRGCRKTATYGPGAGILRSRASSIMFFSQLSQLPSLAIGFYSSLAMPENTEPLHPRALINLVLLPLTQRKPTS</sequence>
<reference evidence="2" key="1">
    <citation type="journal article" date="2022" name="bioRxiv">
        <title>Sequencing and chromosome-scale assembly of the giantPleurodeles waltlgenome.</title>
        <authorList>
            <person name="Brown T."/>
            <person name="Elewa A."/>
            <person name="Iarovenko S."/>
            <person name="Subramanian E."/>
            <person name="Araus A.J."/>
            <person name="Petzold A."/>
            <person name="Susuki M."/>
            <person name="Suzuki K.-i.T."/>
            <person name="Hayashi T."/>
            <person name="Toyoda A."/>
            <person name="Oliveira C."/>
            <person name="Osipova E."/>
            <person name="Leigh N.D."/>
            <person name="Simon A."/>
            <person name="Yun M.H."/>
        </authorList>
    </citation>
    <scope>NUCLEOTIDE SEQUENCE</scope>
    <source>
        <strain evidence="2">20211129_DDA</strain>
        <tissue evidence="2">Liver</tissue>
    </source>
</reference>
<dbReference type="AlphaFoldDB" id="A0AAV7TDS0"/>
<accession>A0AAV7TDS0</accession>
<protein>
    <submittedName>
        <fullName evidence="2">Uncharacterized protein</fullName>
    </submittedName>
</protein>
<feature type="region of interest" description="Disordered" evidence="1">
    <location>
        <begin position="1"/>
        <end position="28"/>
    </location>
</feature>
<comment type="caution">
    <text evidence="2">The sequence shown here is derived from an EMBL/GenBank/DDBJ whole genome shotgun (WGS) entry which is preliminary data.</text>
</comment>